<dbReference type="Proteomes" id="UP000256964">
    <property type="component" value="Unassembled WGS sequence"/>
</dbReference>
<dbReference type="InterPro" id="IPR011333">
    <property type="entry name" value="SKP1/BTB/POZ_sf"/>
</dbReference>
<organism evidence="2 3">
    <name type="scientific">Lentinus brumalis</name>
    <dbReference type="NCBI Taxonomy" id="2498619"/>
    <lineage>
        <taxon>Eukaryota</taxon>
        <taxon>Fungi</taxon>
        <taxon>Dikarya</taxon>
        <taxon>Basidiomycota</taxon>
        <taxon>Agaricomycotina</taxon>
        <taxon>Agaricomycetes</taxon>
        <taxon>Polyporales</taxon>
        <taxon>Polyporaceae</taxon>
        <taxon>Lentinus</taxon>
    </lineage>
</organism>
<gene>
    <name evidence="2" type="ORF">OH76DRAFT_1483448</name>
</gene>
<feature type="region of interest" description="Disordered" evidence="1">
    <location>
        <begin position="1"/>
        <end position="27"/>
    </location>
</feature>
<evidence type="ECO:0008006" key="4">
    <source>
        <dbReference type="Google" id="ProtNLM"/>
    </source>
</evidence>
<dbReference type="OrthoDB" id="3036049at2759"/>
<sequence length="356" mass="39995">MYRGSAPISKAKRTATQRSSARLTIRDDSDRERDERFWFEDGTIILVAGKVEFKVYARPLVEHSPVFKDMLSLPREEGTFKDASKPPVEALVHLPDSPDDLRYLFEVIMPSKVLRPFGFPQPEVKYNRLAAWVRMGHKYQIDELVQKSLDFLRQIYPNNIDVYWKPSRSEMAKQMSPIGVVNIARLTNTFDLLPVALMDCCQMDSGLVKGHQREDGTFERLTDDDLERCLKATGKLTGASVHMTHHLLNTAALKAARCVSMSCQYAVEDYKRLITSPTVAIQSKPTPLTANQWGPVFKTHMPKLCAKCQTALVAQSVALQRQLFLHLPTIMAVKVEGWGAGDSSKPAPSPPPNSDP</sequence>
<accession>A0A371D8U8</accession>
<name>A0A371D8U8_9APHY</name>
<dbReference type="EMBL" id="KZ857408">
    <property type="protein sequence ID" value="RDX48947.1"/>
    <property type="molecule type" value="Genomic_DNA"/>
</dbReference>
<proteinExistence type="predicted"/>
<dbReference type="Gene3D" id="3.30.710.10">
    <property type="entry name" value="Potassium Channel Kv1.1, Chain A"/>
    <property type="match status" value="1"/>
</dbReference>
<evidence type="ECO:0000313" key="3">
    <source>
        <dbReference type="Proteomes" id="UP000256964"/>
    </source>
</evidence>
<dbReference type="STRING" id="139420.A0A371D8U8"/>
<dbReference type="AlphaFoldDB" id="A0A371D8U8"/>
<reference evidence="2 3" key="1">
    <citation type="journal article" date="2018" name="Biotechnol. Biofuels">
        <title>Integrative visual omics of the white-rot fungus Polyporus brumalis exposes the biotechnological potential of its oxidative enzymes for delignifying raw plant biomass.</title>
        <authorList>
            <person name="Miyauchi S."/>
            <person name="Rancon A."/>
            <person name="Drula E."/>
            <person name="Hage H."/>
            <person name="Chaduli D."/>
            <person name="Favel A."/>
            <person name="Grisel S."/>
            <person name="Henrissat B."/>
            <person name="Herpoel-Gimbert I."/>
            <person name="Ruiz-Duenas F.J."/>
            <person name="Chevret D."/>
            <person name="Hainaut M."/>
            <person name="Lin J."/>
            <person name="Wang M."/>
            <person name="Pangilinan J."/>
            <person name="Lipzen A."/>
            <person name="Lesage-Meessen L."/>
            <person name="Navarro D."/>
            <person name="Riley R."/>
            <person name="Grigoriev I.V."/>
            <person name="Zhou S."/>
            <person name="Raouche S."/>
            <person name="Rosso M.N."/>
        </authorList>
    </citation>
    <scope>NUCLEOTIDE SEQUENCE [LARGE SCALE GENOMIC DNA]</scope>
    <source>
        <strain evidence="2 3">BRFM 1820</strain>
    </source>
</reference>
<protein>
    <recommendedName>
        <fullName evidence="4">BTB domain-containing protein</fullName>
    </recommendedName>
</protein>
<keyword evidence="3" id="KW-1185">Reference proteome</keyword>
<evidence type="ECO:0000313" key="2">
    <source>
        <dbReference type="EMBL" id="RDX48947.1"/>
    </source>
</evidence>
<evidence type="ECO:0000256" key="1">
    <source>
        <dbReference type="SAM" id="MobiDB-lite"/>
    </source>
</evidence>